<accession>A0A433QMI9</accession>
<keyword evidence="2" id="KW-1185">Reference proteome</keyword>
<gene>
    <name evidence="1" type="ORF">BC938DRAFT_478680</name>
</gene>
<dbReference type="EMBL" id="RBNJ01003395">
    <property type="protein sequence ID" value="RUS30978.1"/>
    <property type="molecule type" value="Genomic_DNA"/>
</dbReference>
<protein>
    <submittedName>
        <fullName evidence="1">Uncharacterized protein</fullName>
    </submittedName>
</protein>
<sequence>MKAKNTSILHKVPIVLVMRECERSSRNWQSTQYSPQLQPHFVIAFIIPLPNLNLAKGMPSSRGWGSGNFAEDGECCPIALGYYLASMLLNVSWITHIDPNV</sequence>
<comment type="caution">
    <text evidence="1">The sequence shown here is derived from an EMBL/GenBank/DDBJ whole genome shotgun (WGS) entry which is preliminary data.</text>
</comment>
<evidence type="ECO:0000313" key="2">
    <source>
        <dbReference type="Proteomes" id="UP000274822"/>
    </source>
</evidence>
<dbReference type="Proteomes" id="UP000274822">
    <property type="component" value="Unassembled WGS sequence"/>
</dbReference>
<dbReference type="AlphaFoldDB" id="A0A433QMI9"/>
<name>A0A433QMI9_9FUNG</name>
<reference evidence="1 2" key="1">
    <citation type="journal article" date="2018" name="New Phytol.">
        <title>Phylogenomics of Endogonaceae and evolution of mycorrhizas within Mucoromycota.</title>
        <authorList>
            <person name="Chang Y."/>
            <person name="Desiro A."/>
            <person name="Na H."/>
            <person name="Sandor L."/>
            <person name="Lipzen A."/>
            <person name="Clum A."/>
            <person name="Barry K."/>
            <person name="Grigoriev I.V."/>
            <person name="Martin F.M."/>
            <person name="Stajich J.E."/>
            <person name="Smith M.E."/>
            <person name="Bonito G."/>
            <person name="Spatafora J.W."/>
        </authorList>
    </citation>
    <scope>NUCLEOTIDE SEQUENCE [LARGE SCALE GENOMIC DNA]</scope>
    <source>
        <strain evidence="1 2">AD002</strain>
    </source>
</reference>
<proteinExistence type="predicted"/>
<organism evidence="1 2">
    <name type="scientific">Jimgerdemannia flammicorona</name>
    <dbReference type="NCBI Taxonomy" id="994334"/>
    <lineage>
        <taxon>Eukaryota</taxon>
        <taxon>Fungi</taxon>
        <taxon>Fungi incertae sedis</taxon>
        <taxon>Mucoromycota</taxon>
        <taxon>Mucoromycotina</taxon>
        <taxon>Endogonomycetes</taxon>
        <taxon>Endogonales</taxon>
        <taxon>Endogonaceae</taxon>
        <taxon>Jimgerdemannia</taxon>
    </lineage>
</organism>
<evidence type="ECO:0000313" key="1">
    <source>
        <dbReference type="EMBL" id="RUS30978.1"/>
    </source>
</evidence>